<feature type="compositionally biased region" description="Polar residues" evidence="1">
    <location>
        <begin position="122"/>
        <end position="140"/>
    </location>
</feature>
<feature type="compositionally biased region" description="Basic and acidic residues" evidence="1">
    <location>
        <begin position="1"/>
        <end position="10"/>
    </location>
</feature>
<dbReference type="RefSeq" id="XP_009833190.1">
    <property type="nucleotide sequence ID" value="XM_009834888.1"/>
</dbReference>
<protein>
    <submittedName>
        <fullName evidence="2">Uncharacterized protein</fullName>
    </submittedName>
</protein>
<dbReference type="Gene3D" id="2.30.30.140">
    <property type="match status" value="1"/>
</dbReference>
<dbReference type="STRING" id="112090.W4GEK3"/>
<dbReference type="VEuPathDB" id="FungiDB:H257_08824"/>
<sequence length="360" mass="39484">MAEVKLEARQDAPILRLPTTAHPKRKREEMEAAANVKAAPTVDHKAMVAATTPTLSKKERKLLRNAAMATKSKKAKKKKKQKTAASGDGATKKLSKSAKKEQRKAAAASATTPQPPGAVVPSATSSIMTNPFQHNDNSAQRPAKKAKSMTFGTTRLSWGGDEVVRSFIRCDVDVHLKKGVTYELDSMDGGYVQVSELRASTSMWRQVLQVGDYVDGRMALNKKWFECKVVECDADSVTLHFMGWAKTFNSSFARTSPYIQKLHTNVPSWRSTLKLSQEVEVASSLTITPTTEWKLLPITGIRAAVPSTKEPAPLPGAIRFNPTSLHDDIGTAMEVQFGRSKKWVSAITDKICLRGTHFCS</sequence>
<accession>W4GEK3</accession>
<organism evidence="2">
    <name type="scientific">Aphanomyces astaci</name>
    <name type="common">Crayfish plague agent</name>
    <dbReference type="NCBI Taxonomy" id="112090"/>
    <lineage>
        <taxon>Eukaryota</taxon>
        <taxon>Sar</taxon>
        <taxon>Stramenopiles</taxon>
        <taxon>Oomycota</taxon>
        <taxon>Saprolegniomycetes</taxon>
        <taxon>Saprolegniales</taxon>
        <taxon>Verrucalvaceae</taxon>
        <taxon>Aphanomyces</taxon>
    </lineage>
</organism>
<reference evidence="2" key="1">
    <citation type="submission" date="2013-12" db="EMBL/GenBank/DDBJ databases">
        <title>The Genome Sequence of Aphanomyces astaci APO3.</title>
        <authorList>
            <consortium name="The Broad Institute Genomics Platform"/>
            <person name="Russ C."/>
            <person name="Tyler B."/>
            <person name="van West P."/>
            <person name="Dieguez-Uribeondo J."/>
            <person name="Young S.K."/>
            <person name="Zeng Q."/>
            <person name="Gargeya S."/>
            <person name="Fitzgerald M."/>
            <person name="Abouelleil A."/>
            <person name="Alvarado L."/>
            <person name="Chapman S.B."/>
            <person name="Gainer-Dewar J."/>
            <person name="Goldberg J."/>
            <person name="Griggs A."/>
            <person name="Gujja S."/>
            <person name="Hansen M."/>
            <person name="Howarth C."/>
            <person name="Imamovic A."/>
            <person name="Ireland A."/>
            <person name="Larimer J."/>
            <person name="McCowan C."/>
            <person name="Murphy C."/>
            <person name="Pearson M."/>
            <person name="Poon T.W."/>
            <person name="Priest M."/>
            <person name="Roberts A."/>
            <person name="Saif S."/>
            <person name="Shea T."/>
            <person name="Sykes S."/>
            <person name="Wortman J."/>
            <person name="Nusbaum C."/>
            <person name="Birren B."/>
        </authorList>
    </citation>
    <scope>NUCLEOTIDE SEQUENCE [LARGE SCALE GENOMIC DNA]</scope>
    <source>
        <strain evidence="2">APO3</strain>
    </source>
</reference>
<name>W4GEK3_APHAT</name>
<feature type="region of interest" description="Disordered" evidence="1">
    <location>
        <begin position="1"/>
        <end position="148"/>
    </location>
</feature>
<feature type="compositionally biased region" description="Basic residues" evidence="1">
    <location>
        <begin position="71"/>
        <end position="82"/>
    </location>
</feature>
<evidence type="ECO:0000256" key="1">
    <source>
        <dbReference type="SAM" id="MobiDB-lite"/>
    </source>
</evidence>
<dbReference type="EMBL" id="KI913133">
    <property type="protein sequence ID" value="ETV77403.1"/>
    <property type="molecule type" value="Genomic_DNA"/>
</dbReference>
<gene>
    <name evidence="2" type="ORF">H257_08824</name>
</gene>
<dbReference type="GeneID" id="20810820"/>
<dbReference type="OrthoDB" id="10678079at2759"/>
<proteinExistence type="predicted"/>
<evidence type="ECO:0000313" key="2">
    <source>
        <dbReference type="EMBL" id="ETV77403.1"/>
    </source>
</evidence>
<dbReference type="AlphaFoldDB" id="W4GEK3"/>